<evidence type="ECO:0000313" key="3">
    <source>
        <dbReference type="EMBL" id="KAK9137226.1"/>
    </source>
</evidence>
<keyword evidence="4" id="KW-1185">Reference proteome</keyword>
<proteinExistence type="predicted"/>
<evidence type="ECO:0000256" key="1">
    <source>
        <dbReference type="SAM" id="SignalP"/>
    </source>
</evidence>
<feature type="domain" description="Uncharacterized GPI-anchored protein At5g19230-like" evidence="2">
    <location>
        <begin position="33"/>
        <end position="159"/>
    </location>
</feature>
<dbReference type="InterPro" id="IPR059083">
    <property type="entry name" value="At5g19230_dom"/>
</dbReference>
<dbReference type="Proteomes" id="UP001417504">
    <property type="component" value="Unassembled WGS sequence"/>
</dbReference>
<reference evidence="3 4" key="1">
    <citation type="submission" date="2024-01" db="EMBL/GenBank/DDBJ databases">
        <title>Genome assemblies of Stephania.</title>
        <authorList>
            <person name="Yang L."/>
        </authorList>
    </citation>
    <scope>NUCLEOTIDE SEQUENCE [LARGE SCALE GENOMIC DNA]</scope>
    <source>
        <strain evidence="3">QJT</strain>
        <tissue evidence="3">Leaf</tissue>
    </source>
</reference>
<dbReference type="Pfam" id="PF25884">
    <property type="entry name" value="At5g19230"/>
    <property type="match status" value="1"/>
</dbReference>
<keyword evidence="1" id="KW-0732">Signal</keyword>
<protein>
    <recommendedName>
        <fullName evidence="2">Uncharacterized GPI-anchored protein At5g19230-like domain-containing protein</fullName>
    </recommendedName>
</protein>
<evidence type="ECO:0000313" key="4">
    <source>
        <dbReference type="Proteomes" id="UP001417504"/>
    </source>
</evidence>
<dbReference type="AlphaFoldDB" id="A0AAP0JNB2"/>
<comment type="caution">
    <text evidence="3">The sequence shown here is derived from an EMBL/GenBank/DDBJ whole genome shotgun (WGS) entry which is preliminary data.</text>
</comment>
<evidence type="ECO:0000259" key="2">
    <source>
        <dbReference type="Pfam" id="PF25884"/>
    </source>
</evidence>
<dbReference type="InterPro" id="IPR045285">
    <property type="entry name" value="At5g19230-like"/>
</dbReference>
<organism evidence="3 4">
    <name type="scientific">Stephania japonica</name>
    <dbReference type="NCBI Taxonomy" id="461633"/>
    <lineage>
        <taxon>Eukaryota</taxon>
        <taxon>Viridiplantae</taxon>
        <taxon>Streptophyta</taxon>
        <taxon>Embryophyta</taxon>
        <taxon>Tracheophyta</taxon>
        <taxon>Spermatophyta</taxon>
        <taxon>Magnoliopsida</taxon>
        <taxon>Ranunculales</taxon>
        <taxon>Menispermaceae</taxon>
        <taxon>Menispermoideae</taxon>
        <taxon>Cissampelideae</taxon>
        <taxon>Stephania</taxon>
    </lineage>
</organism>
<name>A0AAP0JNB2_9MAGN</name>
<dbReference type="EMBL" id="JBBNAE010000003">
    <property type="protein sequence ID" value="KAK9137226.1"/>
    <property type="molecule type" value="Genomic_DNA"/>
</dbReference>
<gene>
    <name evidence="3" type="ORF">Sjap_007820</name>
</gene>
<feature type="signal peptide" evidence="1">
    <location>
        <begin position="1"/>
        <end position="29"/>
    </location>
</feature>
<feature type="chain" id="PRO_5042957643" description="Uncharacterized GPI-anchored protein At5g19230-like domain-containing protein" evidence="1">
    <location>
        <begin position="30"/>
        <end position="199"/>
    </location>
</feature>
<accession>A0AAP0JNB2</accession>
<dbReference type="PANTHER" id="PTHR33976">
    <property type="entry name" value="OS07G0645000 PROTEIN"/>
    <property type="match status" value="1"/>
</dbReference>
<sequence length="199" mass="21162">MAASSSSLPLPLLLLLLQLTLLLSSPVQSADEEENLLQGINKYRTSLNLSALSENKNAHCFAGELADQFKSQPCTNTTGADTVPGTETQFSNYPDLLSKCNLDIMNTRDGVIMPACVPNLVPDIVLSNFTESQYSQSLNDTKYTGAGIGSEDNWIIVVLTTNTPPGSFAPGTSAAVAPKIVFTSHLLSVLLGVFLVLLS</sequence>
<dbReference type="PANTHER" id="PTHR33976:SF8">
    <property type="entry name" value="OS07G0645000 PROTEIN"/>
    <property type="match status" value="1"/>
</dbReference>